<evidence type="ECO:0000256" key="1">
    <source>
        <dbReference type="HAMAP-Rule" id="MF_00691"/>
    </source>
</evidence>
<accession>A0A5C5S2Y8</accession>
<comment type="catalytic activity">
    <reaction evidence="1">
        <text>5-oxo-L-proline + ATP + 2 H2O = L-glutamate + ADP + phosphate + H(+)</text>
        <dbReference type="Rhea" id="RHEA:10348"/>
        <dbReference type="ChEBI" id="CHEBI:15377"/>
        <dbReference type="ChEBI" id="CHEBI:15378"/>
        <dbReference type="ChEBI" id="CHEBI:29985"/>
        <dbReference type="ChEBI" id="CHEBI:30616"/>
        <dbReference type="ChEBI" id="CHEBI:43474"/>
        <dbReference type="ChEBI" id="CHEBI:58402"/>
        <dbReference type="ChEBI" id="CHEBI:456216"/>
        <dbReference type="EC" id="3.5.2.9"/>
    </reaction>
</comment>
<dbReference type="RefSeq" id="WP_146485788.1">
    <property type="nucleotide sequence ID" value="NZ_VIGX01000002.1"/>
</dbReference>
<dbReference type="NCBIfam" id="NF003816">
    <property type="entry name" value="PRK05406.1-5"/>
    <property type="match status" value="1"/>
</dbReference>
<dbReference type="HAMAP" id="MF_00691">
    <property type="entry name" value="PxpA"/>
    <property type="match status" value="1"/>
</dbReference>
<dbReference type="GO" id="GO:0005975">
    <property type="term" value="P:carbohydrate metabolic process"/>
    <property type="evidence" value="ECO:0007669"/>
    <property type="project" value="InterPro"/>
</dbReference>
<keyword evidence="3" id="KW-1185">Reference proteome</keyword>
<keyword evidence="1" id="KW-0378">Hydrolase</keyword>
<dbReference type="Proteomes" id="UP000319375">
    <property type="component" value="Unassembled WGS sequence"/>
</dbReference>
<dbReference type="PANTHER" id="PTHR30292">
    <property type="entry name" value="UNCHARACTERIZED PROTEIN YBGL-RELATED"/>
    <property type="match status" value="1"/>
</dbReference>
<dbReference type="CDD" id="cd10787">
    <property type="entry name" value="LamB_YcsF_like"/>
    <property type="match status" value="1"/>
</dbReference>
<protein>
    <recommendedName>
        <fullName evidence="1">5-oxoprolinase subunit A</fullName>
        <shortName evidence="1">5-OPase subunit A</shortName>
        <ecNumber evidence="1">3.5.2.9</ecNumber>
    </recommendedName>
    <alternativeName>
        <fullName evidence="1">5-oxoprolinase (ATP-hydrolyzing) subunit A</fullName>
    </alternativeName>
</protein>
<comment type="similarity">
    <text evidence="1">Belongs to the LamB/PxpA family.</text>
</comment>
<evidence type="ECO:0000313" key="2">
    <source>
        <dbReference type="EMBL" id="TWS29806.1"/>
    </source>
</evidence>
<comment type="caution">
    <text evidence="2">The sequence shown here is derived from an EMBL/GenBank/DDBJ whole genome shotgun (WGS) entry which is preliminary data.</text>
</comment>
<sequence length="254" mass="26180">MRIDLNADCGESFGAWRLGDDAALLDVVTSANVACGFHAGDPTTLRETCAAAVDRGVAIGAQVGYADLRGFGRRSIDVPAADLTADVIYQIGALQAIARSVGGTVDYVKPHGALYNRIVADSVQAEAVVEGVFAAAPDLPVLGLPGSAFLRLAAQRGLRAVREAFADRAYLPDGALVPRSREGAVLHDPDEIAARVLRMVGDGTVEAIDGTEVALEPDSVCVHGDNPAAVAVALRLRTVLDGAGVTVARFAAPA</sequence>
<gene>
    <name evidence="1" type="primary">pxpA</name>
    <name evidence="2" type="ORF">FK530_04525</name>
</gene>
<keyword evidence="1" id="KW-0067">ATP-binding</keyword>
<comment type="function">
    <text evidence="1">Catalyzes the cleavage of 5-oxoproline to form L-glutamate coupled to the hydrolysis of ATP to ADP and inorganic phosphate.</text>
</comment>
<dbReference type="InterPro" id="IPR005501">
    <property type="entry name" value="LamB/YcsF/PxpA-like"/>
</dbReference>
<dbReference type="GO" id="GO:0005524">
    <property type="term" value="F:ATP binding"/>
    <property type="evidence" value="ECO:0007669"/>
    <property type="project" value="UniProtKB-UniRule"/>
</dbReference>
<proteinExistence type="inferred from homology"/>
<dbReference type="Pfam" id="PF03746">
    <property type="entry name" value="LamB_YcsF"/>
    <property type="match status" value="1"/>
</dbReference>
<reference evidence="2 3" key="1">
    <citation type="submission" date="2019-06" db="EMBL/GenBank/DDBJ databases">
        <title>Tsukamurella conjunctivitidis sp. nov., Tsukamurella assacharolytica sp. nov. and Tsukamurella sputae sp. nov. isolated from patients with conjunctivitis, bacteraemia (lymphoma) and respiratory infection (sputum) in Hong Kong.</title>
        <authorList>
            <person name="Teng J.L.L."/>
            <person name="Lee H.H."/>
            <person name="Fong J.Y.H."/>
            <person name="Fok K.M.N."/>
            <person name="Lau S.K.P."/>
            <person name="Woo P.C.Y."/>
        </authorList>
    </citation>
    <scope>NUCLEOTIDE SEQUENCE [LARGE SCALE GENOMIC DNA]</scope>
    <source>
        <strain evidence="2 3">HKU72</strain>
    </source>
</reference>
<dbReference type="AlphaFoldDB" id="A0A5C5S2Y8"/>
<name>A0A5C5S2Y8_9ACTN</name>
<dbReference type="NCBIfam" id="NF003814">
    <property type="entry name" value="PRK05406.1-3"/>
    <property type="match status" value="1"/>
</dbReference>
<dbReference type="PANTHER" id="PTHR30292:SF0">
    <property type="entry name" value="5-OXOPROLINASE SUBUNIT A"/>
    <property type="match status" value="1"/>
</dbReference>
<organism evidence="2 3">
    <name type="scientific">Tsukamurella conjunctivitidis</name>
    <dbReference type="NCBI Taxonomy" id="2592068"/>
    <lineage>
        <taxon>Bacteria</taxon>
        <taxon>Bacillati</taxon>
        <taxon>Actinomycetota</taxon>
        <taxon>Actinomycetes</taxon>
        <taxon>Mycobacteriales</taxon>
        <taxon>Tsukamurellaceae</taxon>
        <taxon>Tsukamurella</taxon>
    </lineage>
</organism>
<dbReference type="EMBL" id="VIGX01000002">
    <property type="protein sequence ID" value="TWS29806.1"/>
    <property type="molecule type" value="Genomic_DNA"/>
</dbReference>
<dbReference type="InterPro" id="IPR011330">
    <property type="entry name" value="Glyco_hydro/deAcase_b/a-brl"/>
</dbReference>
<dbReference type="OrthoDB" id="9773478at2"/>
<keyword evidence="1" id="KW-0547">Nucleotide-binding</keyword>
<evidence type="ECO:0000313" key="3">
    <source>
        <dbReference type="Proteomes" id="UP000319375"/>
    </source>
</evidence>
<dbReference type="SUPFAM" id="SSF88713">
    <property type="entry name" value="Glycoside hydrolase/deacetylase"/>
    <property type="match status" value="1"/>
</dbReference>
<dbReference type="Gene3D" id="3.20.20.370">
    <property type="entry name" value="Glycoside hydrolase/deacetylase"/>
    <property type="match status" value="1"/>
</dbReference>
<dbReference type="GO" id="GO:0017168">
    <property type="term" value="F:5-oxoprolinase (ATP-hydrolyzing) activity"/>
    <property type="evidence" value="ECO:0007669"/>
    <property type="project" value="UniProtKB-UniRule"/>
</dbReference>
<dbReference type="EC" id="3.5.2.9" evidence="1"/>
<comment type="subunit">
    <text evidence="1">Forms a complex composed of PxpA, PxpB and PxpC.</text>
</comment>